<protein>
    <submittedName>
        <fullName evidence="2">HNH endonuclease</fullName>
    </submittedName>
</protein>
<gene>
    <name evidence="2" type="ORF">ACFFSY_29520</name>
</gene>
<dbReference type="RefSeq" id="WP_377500976.1">
    <property type="nucleotide sequence ID" value="NZ_JBHMDO010000047.1"/>
</dbReference>
<evidence type="ECO:0000313" key="2">
    <source>
        <dbReference type="EMBL" id="MFB9330103.1"/>
    </source>
</evidence>
<organism evidence="2 3">
    <name type="scientific">Paenibacillus aurantiacus</name>
    <dbReference type="NCBI Taxonomy" id="1936118"/>
    <lineage>
        <taxon>Bacteria</taxon>
        <taxon>Bacillati</taxon>
        <taxon>Bacillota</taxon>
        <taxon>Bacilli</taxon>
        <taxon>Bacillales</taxon>
        <taxon>Paenibacillaceae</taxon>
        <taxon>Paenibacillus</taxon>
    </lineage>
</organism>
<name>A0ABV5L097_9BACL</name>
<evidence type="ECO:0000259" key="1">
    <source>
        <dbReference type="SMART" id="SM00507"/>
    </source>
</evidence>
<keyword evidence="3" id="KW-1185">Reference proteome</keyword>
<keyword evidence="2" id="KW-0540">Nuclease</keyword>
<keyword evidence="2" id="KW-0378">Hydrolase</keyword>
<feature type="domain" description="HNH nuclease" evidence="1">
    <location>
        <begin position="11"/>
        <end position="60"/>
    </location>
</feature>
<proteinExistence type="predicted"/>
<evidence type="ECO:0000313" key="3">
    <source>
        <dbReference type="Proteomes" id="UP001589747"/>
    </source>
</evidence>
<reference evidence="2 3" key="1">
    <citation type="submission" date="2024-09" db="EMBL/GenBank/DDBJ databases">
        <authorList>
            <person name="Sun Q."/>
            <person name="Mori K."/>
        </authorList>
    </citation>
    <scope>NUCLEOTIDE SEQUENCE [LARGE SCALE GENOMIC DNA]</scope>
    <source>
        <strain evidence="2 3">TISTR 2452</strain>
    </source>
</reference>
<accession>A0ABV5L097</accession>
<dbReference type="Proteomes" id="UP001589747">
    <property type="component" value="Unassembled WGS sequence"/>
</dbReference>
<keyword evidence="2" id="KW-0255">Endonuclease</keyword>
<dbReference type="CDD" id="cd00085">
    <property type="entry name" value="HNHc"/>
    <property type="match status" value="1"/>
</dbReference>
<sequence>MSSDRPRVPLPVARSLRQEAGFGCACCGNPFVEYHHIVPYAVDQHFREADMLALCPYCHHAANIGAMTEHTQREHKRNPYNLKNGRATGQLWVNQSVCTVKLGSLVFSNNGRILEINGEPIISIEACEDGRVELSLTLYDEQDNLILQIVKNEWIHGDVGVWDFEYGFNKLTLRTKHRSIDLHIDASNPGSPIYIRADLWRLGKAVRVNKQGVYIDRSLKERPSISGISFDRMYMKLDFINDIYGLEVDI</sequence>
<dbReference type="GO" id="GO:0004519">
    <property type="term" value="F:endonuclease activity"/>
    <property type="evidence" value="ECO:0007669"/>
    <property type="project" value="UniProtKB-KW"/>
</dbReference>
<comment type="caution">
    <text evidence="2">The sequence shown here is derived from an EMBL/GenBank/DDBJ whole genome shotgun (WGS) entry which is preliminary data.</text>
</comment>
<dbReference type="EMBL" id="JBHMDO010000047">
    <property type="protein sequence ID" value="MFB9330103.1"/>
    <property type="molecule type" value="Genomic_DNA"/>
</dbReference>
<dbReference type="InterPro" id="IPR003615">
    <property type="entry name" value="HNH_nuc"/>
</dbReference>
<dbReference type="SMART" id="SM00507">
    <property type="entry name" value="HNHc"/>
    <property type="match status" value="1"/>
</dbReference>